<dbReference type="OrthoDB" id="7595710at2"/>
<name>A0A418YLD1_9SPHN</name>
<dbReference type="EMBL" id="QVRA01000039">
    <property type="protein sequence ID" value="RJG51795.1"/>
    <property type="molecule type" value="Genomic_DNA"/>
</dbReference>
<protein>
    <submittedName>
        <fullName evidence="1">Uncharacterized protein</fullName>
    </submittedName>
</protein>
<organism evidence="1 2">
    <name type="scientific">Sphingobium terrigena</name>
    <dbReference type="NCBI Taxonomy" id="2304063"/>
    <lineage>
        <taxon>Bacteria</taxon>
        <taxon>Pseudomonadati</taxon>
        <taxon>Pseudomonadota</taxon>
        <taxon>Alphaproteobacteria</taxon>
        <taxon>Sphingomonadales</taxon>
        <taxon>Sphingomonadaceae</taxon>
        <taxon>Sphingobium</taxon>
    </lineage>
</organism>
<comment type="caution">
    <text evidence="1">The sequence shown here is derived from an EMBL/GenBank/DDBJ whole genome shotgun (WGS) entry which is preliminary data.</text>
</comment>
<sequence>MTARTCPDAARIGKIASRMESPHDGEALNAARMLIKHLGGHGLRISDVVERGVSGENSSYLLDPASCRRAASPPFAHHRTKIDALLNDPAFMGEYLTRRSLSRLQSLRFAPHLDSVTMAWVDGLVQKARDLRAGRAA</sequence>
<keyword evidence="2" id="KW-1185">Reference proteome</keyword>
<evidence type="ECO:0000313" key="2">
    <source>
        <dbReference type="Proteomes" id="UP000283469"/>
    </source>
</evidence>
<dbReference type="AlphaFoldDB" id="A0A418YLD1"/>
<dbReference type="Proteomes" id="UP000283469">
    <property type="component" value="Unassembled WGS sequence"/>
</dbReference>
<dbReference type="RefSeq" id="WP_119750226.1">
    <property type="nucleotide sequence ID" value="NZ_QVRA01000039.1"/>
</dbReference>
<evidence type="ECO:0000313" key="1">
    <source>
        <dbReference type="EMBL" id="RJG51795.1"/>
    </source>
</evidence>
<gene>
    <name evidence="1" type="ORF">D0Z70_22455</name>
</gene>
<proteinExistence type="predicted"/>
<accession>A0A418YLD1</accession>
<reference evidence="1 2" key="1">
    <citation type="submission" date="2018-08" db="EMBL/GenBank/DDBJ databases">
        <title>Sphingobium sp. EO9.</title>
        <authorList>
            <person name="Park Y."/>
            <person name="Kim K.H."/>
            <person name="Jeon C.O."/>
        </authorList>
    </citation>
    <scope>NUCLEOTIDE SEQUENCE [LARGE SCALE GENOMIC DNA]</scope>
    <source>
        <strain evidence="1 2">EO9</strain>
    </source>
</reference>